<dbReference type="Pfam" id="PF00158">
    <property type="entry name" value="Sigma54_activat"/>
    <property type="match status" value="1"/>
</dbReference>
<dbReference type="InterPro" id="IPR036844">
    <property type="entry name" value="Hint_dom_sf"/>
</dbReference>
<dbReference type="PANTHER" id="PTHR10046">
    <property type="entry name" value="ATP DEPENDENT LON PROTEASE FAMILY MEMBER"/>
    <property type="match status" value="1"/>
</dbReference>
<feature type="transmembrane region" description="Helical" evidence="17">
    <location>
        <begin position="107"/>
        <end position="125"/>
    </location>
</feature>
<dbReference type="GO" id="GO:0004519">
    <property type="term" value="F:endonuclease activity"/>
    <property type="evidence" value="ECO:0007669"/>
    <property type="project" value="InterPro"/>
</dbReference>
<dbReference type="NCBIfam" id="TIGR01445">
    <property type="entry name" value="intein_Nterm"/>
    <property type="match status" value="1"/>
</dbReference>
<dbReference type="Gene3D" id="2.170.16.10">
    <property type="entry name" value="Hedgehog/Intein (Hint) domain"/>
    <property type="match status" value="1"/>
</dbReference>
<keyword evidence="13" id="KW-0651">Protein splicing</keyword>
<keyword evidence="10 16" id="KW-0720">Serine protease</keyword>
<evidence type="ECO:0000259" key="20">
    <source>
        <dbReference type="PROSITE" id="PS51786"/>
    </source>
</evidence>
<feature type="active site" evidence="16">
    <location>
        <position position="960"/>
    </location>
</feature>
<evidence type="ECO:0000256" key="9">
    <source>
        <dbReference type="ARBA" id="ARBA00022813"/>
    </source>
</evidence>
<dbReference type="InterPro" id="IPR020568">
    <property type="entry name" value="Ribosomal_Su5_D2-typ_SF"/>
</dbReference>
<feature type="domain" description="Lon proteolytic" evidence="20">
    <location>
        <begin position="874"/>
        <end position="1053"/>
    </location>
</feature>
<dbReference type="CDD" id="cd00081">
    <property type="entry name" value="Hint"/>
    <property type="match status" value="1"/>
</dbReference>
<dbReference type="PROSITE" id="PS50819">
    <property type="entry name" value="INTEIN_ENDONUCLEASE"/>
    <property type="match status" value="1"/>
</dbReference>
<comment type="caution">
    <text evidence="21">The sequence shown here is derived from an EMBL/GenBank/DDBJ whole genome shotgun (WGS) entry which is preliminary data.</text>
</comment>
<dbReference type="GO" id="GO:0030163">
    <property type="term" value="P:protein catabolic process"/>
    <property type="evidence" value="ECO:0007669"/>
    <property type="project" value="InterPro"/>
</dbReference>
<dbReference type="SUPFAM" id="SSF52540">
    <property type="entry name" value="P-loop containing nucleoside triphosphate hydrolases"/>
    <property type="match status" value="1"/>
</dbReference>
<dbReference type="GO" id="GO:0016539">
    <property type="term" value="P:intein-mediated protein splicing"/>
    <property type="evidence" value="ECO:0007669"/>
    <property type="project" value="InterPro"/>
</dbReference>
<evidence type="ECO:0000256" key="3">
    <source>
        <dbReference type="ARBA" id="ARBA00022016"/>
    </source>
</evidence>
<evidence type="ECO:0000256" key="16">
    <source>
        <dbReference type="PROSITE-ProRule" id="PRU01122"/>
    </source>
</evidence>
<dbReference type="SMART" id="SM00306">
    <property type="entry name" value="HintN"/>
    <property type="match status" value="1"/>
</dbReference>
<proteinExistence type="inferred from homology"/>
<dbReference type="InterPro" id="IPR004663">
    <property type="entry name" value="Lon_arc"/>
</dbReference>
<keyword evidence="4" id="KW-1003">Cell membrane</keyword>
<dbReference type="InterPro" id="IPR004042">
    <property type="entry name" value="Intein_endonuc_central"/>
</dbReference>
<dbReference type="GO" id="GO:0005524">
    <property type="term" value="F:ATP binding"/>
    <property type="evidence" value="ECO:0007669"/>
    <property type="project" value="UniProtKB-KW"/>
</dbReference>
<dbReference type="InterPro" id="IPR030934">
    <property type="entry name" value="Intein_C"/>
</dbReference>
<keyword evidence="14 17" id="KW-0472">Membrane</keyword>
<keyword evidence="12 17" id="KW-1133">Transmembrane helix</keyword>
<dbReference type="InterPro" id="IPR027417">
    <property type="entry name" value="P-loop_NTPase"/>
</dbReference>
<dbReference type="Pfam" id="PF05362">
    <property type="entry name" value="Lon_C"/>
    <property type="match status" value="1"/>
</dbReference>
<dbReference type="InterPro" id="IPR027434">
    <property type="entry name" value="Homing_endonucl"/>
</dbReference>
<dbReference type="InterPro" id="IPR046843">
    <property type="entry name" value="LonB_AAA-LID"/>
</dbReference>
<feature type="domain" description="DOD-type homing endonuclease" evidence="19">
    <location>
        <begin position="388"/>
        <end position="542"/>
    </location>
</feature>
<keyword evidence="5 16" id="KW-0645">Protease</keyword>
<keyword evidence="7" id="KW-0547">Nucleotide-binding</keyword>
<dbReference type="PROSITE" id="PS51786">
    <property type="entry name" value="LON_PROTEOLYTIC"/>
    <property type="match status" value="1"/>
</dbReference>
<keyword evidence="11" id="KW-0067">ATP-binding</keyword>
<dbReference type="Gene3D" id="3.40.50.300">
    <property type="entry name" value="P-loop containing nucleotide triphosphate hydrolases"/>
    <property type="match status" value="2"/>
</dbReference>
<dbReference type="GO" id="GO:0004252">
    <property type="term" value="F:serine-type endopeptidase activity"/>
    <property type="evidence" value="ECO:0007669"/>
    <property type="project" value="UniProtKB-UniRule"/>
</dbReference>
<accession>A0A832Z8N7</accession>
<keyword evidence="6 17" id="KW-0812">Transmembrane</keyword>
<evidence type="ECO:0000313" key="21">
    <source>
        <dbReference type="EMBL" id="HIP74722.1"/>
    </source>
</evidence>
<dbReference type="PRINTS" id="PR00830">
    <property type="entry name" value="ENDOLAPTASE"/>
</dbReference>
<comment type="similarity">
    <text evidence="2">Belongs to the peptidase S16 family. Archaeal LonB subfamily.</text>
</comment>
<dbReference type="InterPro" id="IPR027065">
    <property type="entry name" value="Lon_Prtase"/>
</dbReference>
<dbReference type="Pfam" id="PF01078">
    <property type="entry name" value="Mg_chelatase"/>
    <property type="match status" value="1"/>
</dbReference>
<dbReference type="SUPFAM" id="SSF54211">
    <property type="entry name" value="Ribosomal protein S5 domain 2-like"/>
    <property type="match status" value="1"/>
</dbReference>
<dbReference type="InterPro" id="IPR000523">
    <property type="entry name" value="Mg_chelatse_chII-like_cat_dom"/>
</dbReference>
<protein>
    <recommendedName>
        <fullName evidence="3">Archaeal Lon protease</fullName>
    </recommendedName>
</protein>
<dbReference type="PROSITE" id="PS50045">
    <property type="entry name" value="SIGMA54_INTERACT_4"/>
    <property type="match status" value="1"/>
</dbReference>
<evidence type="ECO:0000259" key="18">
    <source>
        <dbReference type="PROSITE" id="PS50045"/>
    </source>
</evidence>
<evidence type="ECO:0000256" key="13">
    <source>
        <dbReference type="ARBA" id="ARBA00023000"/>
    </source>
</evidence>
<dbReference type="InterPro" id="IPR003587">
    <property type="entry name" value="Hint_dom_N"/>
</dbReference>
<name>A0A832Z8N7_9EURY</name>
<evidence type="ECO:0000256" key="4">
    <source>
        <dbReference type="ARBA" id="ARBA00022475"/>
    </source>
</evidence>
<comment type="subunit">
    <text evidence="15">Homohexamer. Organized in a ring with a central cavity.</text>
</comment>
<evidence type="ECO:0000256" key="12">
    <source>
        <dbReference type="ARBA" id="ARBA00022989"/>
    </source>
</evidence>
<dbReference type="Gene3D" id="1.10.8.60">
    <property type="match status" value="1"/>
</dbReference>
<evidence type="ECO:0000256" key="17">
    <source>
        <dbReference type="SAM" id="Phobius"/>
    </source>
</evidence>
<dbReference type="Proteomes" id="UP000649326">
    <property type="component" value="Unassembled WGS sequence"/>
</dbReference>
<evidence type="ECO:0000256" key="14">
    <source>
        <dbReference type="ARBA" id="ARBA00023136"/>
    </source>
</evidence>
<keyword evidence="9" id="KW-0068">Autocatalytic cleavage</keyword>
<dbReference type="GO" id="GO:0006355">
    <property type="term" value="P:regulation of DNA-templated transcription"/>
    <property type="evidence" value="ECO:0007669"/>
    <property type="project" value="InterPro"/>
</dbReference>
<keyword evidence="8 16" id="KW-0378">Hydrolase</keyword>
<feature type="active site" evidence="16">
    <location>
        <position position="1003"/>
    </location>
</feature>
<dbReference type="Gene3D" id="3.10.28.10">
    <property type="entry name" value="Homing endonucleases"/>
    <property type="match status" value="1"/>
</dbReference>
<evidence type="ECO:0000256" key="1">
    <source>
        <dbReference type="ARBA" id="ARBA00004651"/>
    </source>
</evidence>
<evidence type="ECO:0000256" key="2">
    <source>
        <dbReference type="ARBA" id="ARBA00009579"/>
    </source>
</evidence>
<comment type="subcellular location">
    <subcellularLocation>
        <location evidence="1">Cell membrane</location>
        <topology evidence="1">Multi-pass membrane protein</topology>
    </subcellularLocation>
</comment>
<dbReference type="PROSITE" id="PS50818">
    <property type="entry name" value="INTEIN_C_TER"/>
    <property type="match status" value="1"/>
</dbReference>
<evidence type="ECO:0000256" key="6">
    <source>
        <dbReference type="ARBA" id="ARBA00022692"/>
    </source>
</evidence>
<dbReference type="SUPFAM" id="SSF51294">
    <property type="entry name" value="Hedgehog/intein (Hint) domain"/>
    <property type="match status" value="1"/>
</dbReference>
<dbReference type="GO" id="GO:0004176">
    <property type="term" value="F:ATP-dependent peptidase activity"/>
    <property type="evidence" value="ECO:0007669"/>
    <property type="project" value="UniProtKB-UniRule"/>
</dbReference>
<reference evidence="21" key="1">
    <citation type="journal article" date="2020" name="ISME J.">
        <title>Gammaproteobacteria mediating utilization of methyl-, sulfur- and petroleum organic compounds in deep ocean hydrothermal plumes.</title>
        <authorList>
            <person name="Zhou Z."/>
            <person name="Liu Y."/>
            <person name="Pan J."/>
            <person name="Cron B.R."/>
            <person name="Toner B.M."/>
            <person name="Anantharaman K."/>
            <person name="Breier J.A."/>
            <person name="Dick G.J."/>
            <person name="Li M."/>
        </authorList>
    </citation>
    <scope>NUCLEOTIDE SEQUENCE</scope>
    <source>
        <strain evidence="21">SZUA-1451</strain>
    </source>
</reference>
<evidence type="ECO:0000256" key="5">
    <source>
        <dbReference type="ARBA" id="ARBA00022670"/>
    </source>
</evidence>
<dbReference type="AlphaFoldDB" id="A0A832Z8N7"/>
<dbReference type="Gene3D" id="3.30.230.10">
    <property type="match status" value="1"/>
</dbReference>
<sequence length="1079" mass="121073">MEFQTTEEIKVPEKLIDQVIGQEHAVEVIKTAANQKRHVLLIGEPGTGKSMLGQAMAELLPTEELEDILVFPNPEDENMPRIKTVPACQGKRIVEKYREKAKSQENIKSYLLLFVLFVVMMAVLMDPSPQTLLMGLFVVIISIMAISNLRLKNQVLVPKLLVDNCGKKKAPFVDATGAHAGALLGDVRHDPFQCFSGEENIVIRENGTERVVKLKDFVERALKEPSGFGKDGEVEVVYKDFHNDNIEILTRTGFVKLLYANKRIGKQELLKIVNLEKDYWLFVTPDHKVYTLDGMKEAKEIGENDEIIHEKLIVLSEIDIARTYAEEEKARLYMEWVSGKEVKIKKSILRWWRKGSKPDSIKMVNELKSLGLLPLYSEDPRLEKVALIMGILFSDGCIDKNLNTLSFISSEREAVEKFVAILKELFGDFSYQIKENRKAKGRSILFRTWDRRIIRFFVALGAPVGNKTRTRLSLPWWVRLKPSLFLAFFDGFYSGGGSIPKTIHNNGLKFNNSMEVAQLAETLEDKMPFFKEIAFYLDALGIKANVKVNNAGSKYRIRLLLSQSVDNVLTFAKLVPLTLSPKKRERLIEEIEKYLSNLEGSRHGSRKGQLRREFEEIKYLKKPAFIVQKRDVEVTYNVTTETGNLLANGLLVKNSGGLGTPAHERVEPGMIHRAHRGVLFIDEIATLSLKMQQSLLTAMQEKKFPITGQSELSSGAMVRTEPVPCDFVLVAAGNLDTVDKMHPALRSRIRGYGYEIYMRTTMPDTLENRRKLVQFVAQEVKKDGKIPHFTRDAVEEIVREAQKRAGRKGHLTLRLRDLGGVVRAAGDIAIREGAKYVTREHVLKALQLARPLEKQLADWYIERKKEYQVIKVKGGEIGRVNGLAVIGEQSGIVLPIEAVVAPAASREEGKIIVTGKLGEIAKEAVQNVSAIIKRYKGEDISNYDIHVQFLQTYEGVEGDSASISVATAVISALEEVPVKQDVAMTGSLSVRGEVLPVGGVTPKIEAAIEAGIKQIIIPKANEKDVFLSPDKAEKIEIIPVERIDQVLEVALEDSEKKDKLIKRIREALPLYPSGNPSAS</sequence>
<dbReference type="InterPro" id="IPR014721">
    <property type="entry name" value="Ribsml_uS5_D2-typ_fold_subgr"/>
</dbReference>
<evidence type="ECO:0000256" key="7">
    <source>
        <dbReference type="ARBA" id="ARBA00022741"/>
    </source>
</evidence>
<evidence type="ECO:0000313" key="22">
    <source>
        <dbReference type="Proteomes" id="UP000649326"/>
    </source>
</evidence>
<dbReference type="InterPro" id="IPR008269">
    <property type="entry name" value="Lon_proteolytic"/>
</dbReference>
<evidence type="ECO:0000256" key="15">
    <source>
        <dbReference type="ARBA" id="ARBA00026070"/>
    </source>
</evidence>
<feature type="domain" description="Sigma-54 factor interaction" evidence="18">
    <location>
        <begin position="634"/>
        <end position="759"/>
    </location>
</feature>
<dbReference type="InterPro" id="IPR002078">
    <property type="entry name" value="Sigma_54_int"/>
</dbReference>
<dbReference type="EMBL" id="DQUG01000037">
    <property type="protein sequence ID" value="HIP74722.1"/>
    <property type="molecule type" value="Genomic_DNA"/>
</dbReference>
<dbReference type="SUPFAM" id="SSF55608">
    <property type="entry name" value="Homing endonucleases"/>
    <property type="match status" value="1"/>
</dbReference>
<dbReference type="InterPro" id="IPR006141">
    <property type="entry name" value="Intein_N"/>
</dbReference>
<evidence type="ECO:0000259" key="19">
    <source>
        <dbReference type="PROSITE" id="PS50819"/>
    </source>
</evidence>
<gene>
    <name evidence="21" type="primary">lonB</name>
    <name evidence="21" type="ORF">EYH13_00920</name>
</gene>
<organism evidence="21 22">
    <name type="scientific">Thermococcus paralvinellae</name>
    <dbReference type="NCBI Taxonomy" id="582419"/>
    <lineage>
        <taxon>Archaea</taxon>
        <taxon>Methanobacteriati</taxon>
        <taxon>Methanobacteriota</taxon>
        <taxon>Thermococci</taxon>
        <taxon>Thermococcales</taxon>
        <taxon>Thermococcaceae</taxon>
        <taxon>Thermococcus</taxon>
    </lineage>
</organism>
<evidence type="ECO:0000256" key="11">
    <source>
        <dbReference type="ARBA" id="ARBA00022840"/>
    </source>
</evidence>
<evidence type="ECO:0000256" key="10">
    <source>
        <dbReference type="ARBA" id="ARBA00022825"/>
    </source>
</evidence>
<evidence type="ECO:0000256" key="8">
    <source>
        <dbReference type="ARBA" id="ARBA00022801"/>
    </source>
</evidence>
<dbReference type="NCBIfam" id="TIGR00764">
    <property type="entry name" value="lon_rel"/>
    <property type="match status" value="1"/>
</dbReference>
<dbReference type="GO" id="GO:0005886">
    <property type="term" value="C:plasma membrane"/>
    <property type="evidence" value="ECO:0007669"/>
    <property type="project" value="UniProtKB-SubCell"/>
</dbReference>
<dbReference type="PROSITE" id="PS50817">
    <property type="entry name" value="INTEIN_N_TER"/>
    <property type="match status" value="1"/>
</dbReference>
<dbReference type="Pfam" id="PF20436">
    <property type="entry name" value="LonB_AAA-LID"/>
    <property type="match status" value="1"/>
</dbReference>